<evidence type="ECO:0000313" key="3">
    <source>
        <dbReference type="EMBL" id="GMF56295.1"/>
    </source>
</evidence>
<dbReference type="EMBL" id="BSXT01003952">
    <property type="protein sequence ID" value="GMF56295.1"/>
    <property type="molecule type" value="Genomic_DNA"/>
</dbReference>
<dbReference type="AlphaFoldDB" id="A0A9W6Y9T8"/>
<dbReference type="Gene3D" id="3.40.50.150">
    <property type="entry name" value="Vaccinia Virus protein VP39"/>
    <property type="match status" value="1"/>
</dbReference>
<keyword evidence="4" id="KW-1185">Reference proteome</keyword>
<feature type="region of interest" description="Disordered" evidence="1">
    <location>
        <begin position="210"/>
        <end position="238"/>
    </location>
</feature>
<evidence type="ECO:0000256" key="1">
    <source>
        <dbReference type="SAM" id="MobiDB-lite"/>
    </source>
</evidence>
<dbReference type="Pfam" id="PF08123">
    <property type="entry name" value="DOT1"/>
    <property type="match status" value="1"/>
</dbReference>
<dbReference type="Proteomes" id="UP001165121">
    <property type="component" value="Unassembled WGS sequence"/>
</dbReference>
<dbReference type="InterPro" id="IPR025789">
    <property type="entry name" value="DOT1_dom"/>
</dbReference>
<organism evidence="3 4">
    <name type="scientific">Phytophthora fragariaefolia</name>
    <dbReference type="NCBI Taxonomy" id="1490495"/>
    <lineage>
        <taxon>Eukaryota</taxon>
        <taxon>Sar</taxon>
        <taxon>Stramenopiles</taxon>
        <taxon>Oomycota</taxon>
        <taxon>Peronosporomycetes</taxon>
        <taxon>Peronosporales</taxon>
        <taxon>Peronosporaceae</taxon>
        <taxon>Phytophthora</taxon>
    </lineage>
</organism>
<reference evidence="3" key="1">
    <citation type="submission" date="2023-04" db="EMBL/GenBank/DDBJ databases">
        <title>Phytophthora fragariaefolia NBRC 109709.</title>
        <authorList>
            <person name="Ichikawa N."/>
            <person name="Sato H."/>
            <person name="Tonouchi N."/>
        </authorList>
    </citation>
    <scope>NUCLEOTIDE SEQUENCE</scope>
    <source>
        <strain evidence="3">NBRC 109709</strain>
    </source>
</reference>
<evidence type="ECO:0000259" key="2">
    <source>
        <dbReference type="Pfam" id="PF08123"/>
    </source>
</evidence>
<proteinExistence type="predicted"/>
<dbReference type="SUPFAM" id="SSF53335">
    <property type="entry name" value="S-adenosyl-L-methionine-dependent methyltransferases"/>
    <property type="match status" value="1"/>
</dbReference>
<sequence>MFHVIAVRGGRFSGFDVYEGYDDKSFELLTAMVNDMPTLYQNAQVVAAPRHLQARAGITQTAANVQNIMVTMFSAISPHPVRSPDCHAGEVTPVGVSAVLAGISPLVSTDVFVDIGSGIGNIVAQVAMETRVAMCIGVEFQFNLPAVSEELIRKQAINHPSLSKVVICRDDNRSPSTVTNDAILKALFCLLTALFSILQSRWEINKTDEELAESDGQRRQGRLMAEQESSQDCPHDGLVESHEAGVRRTRKLVTAKTVVTNLVFVAIRC</sequence>
<comment type="caution">
    <text evidence="3">The sequence shown here is derived from an EMBL/GenBank/DDBJ whole genome shotgun (WGS) entry which is preliminary data.</text>
</comment>
<protein>
    <submittedName>
        <fullName evidence="3">Unnamed protein product</fullName>
    </submittedName>
</protein>
<feature type="domain" description="DOT1" evidence="2">
    <location>
        <begin position="89"/>
        <end position="149"/>
    </location>
</feature>
<accession>A0A9W6Y9T8</accession>
<dbReference type="OrthoDB" id="413935at2759"/>
<dbReference type="GO" id="GO:0031151">
    <property type="term" value="F:histone H3K79 methyltransferase activity"/>
    <property type="evidence" value="ECO:0007669"/>
    <property type="project" value="InterPro"/>
</dbReference>
<evidence type="ECO:0000313" key="4">
    <source>
        <dbReference type="Proteomes" id="UP001165121"/>
    </source>
</evidence>
<name>A0A9W6Y9T8_9STRA</name>
<gene>
    <name evidence="3" type="ORF">Pfra01_002386300</name>
</gene>
<dbReference type="InterPro" id="IPR029063">
    <property type="entry name" value="SAM-dependent_MTases_sf"/>
</dbReference>